<evidence type="ECO:0000313" key="4">
    <source>
        <dbReference type="EMBL" id="GGA71766.1"/>
    </source>
</evidence>
<dbReference type="InterPro" id="IPR029044">
    <property type="entry name" value="Nucleotide-diphossugar_trans"/>
</dbReference>
<dbReference type="InterPro" id="IPR029063">
    <property type="entry name" value="SAM-dependent_MTases_sf"/>
</dbReference>
<dbReference type="PANTHER" id="PTHR21461:SF69">
    <property type="entry name" value="GLYCOSYLTRANSFERASE FAMILY 92 PROTEIN"/>
    <property type="match status" value="1"/>
</dbReference>
<dbReference type="Gene3D" id="3.90.550.10">
    <property type="entry name" value="Spore Coat Polysaccharide Biosynthesis Protein SpsA, Chain A"/>
    <property type="match status" value="1"/>
</dbReference>
<dbReference type="GO" id="GO:0016757">
    <property type="term" value="F:glycosyltransferase activity"/>
    <property type="evidence" value="ECO:0007669"/>
    <property type="project" value="TreeGrafter"/>
</dbReference>
<comment type="subcellular location">
    <subcellularLocation>
        <location evidence="1">Membrane</location>
        <topology evidence="1">Single-pass membrane protein</topology>
    </subcellularLocation>
</comment>
<name>A0A916RVE6_9HYPH</name>
<dbReference type="Proteomes" id="UP000636264">
    <property type="component" value="Unassembled WGS sequence"/>
</dbReference>
<dbReference type="AlphaFoldDB" id="A0A916RVE6"/>
<accession>A0A916RVE6</accession>
<keyword evidence="5" id="KW-1185">Reference proteome</keyword>
<gene>
    <name evidence="4" type="ORF">GCM10011385_26990</name>
</gene>
<dbReference type="RefSeq" id="WP_188721608.1">
    <property type="nucleotide sequence ID" value="NZ_BMIF01000008.1"/>
</dbReference>
<proteinExistence type="predicted"/>
<evidence type="ECO:0008006" key="6">
    <source>
        <dbReference type="Google" id="ProtNLM"/>
    </source>
</evidence>
<dbReference type="Pfam" id="PF13704">
    <property type="entry name" value="Glyco_tranf_2_4"/>
    <property type="match status" value="1"/>
</dbReference>
<evidence type="ECO:0000256" key="2">
    <source>
        <dbReference type="ARBA" id="ARBA00022692"/>
    </source>
</evidence>
<dbReference type="EMBL" id="BMIF01000008">
    <property type="protein sequence ID" value="GGA71766.1"/>
    <property type="molecule type" value="Genomic_DNA"/>
</dbReference>
<keyword evidence="3" id="KW-1133">Transmembrane helix</keyword>
<reference evidence="4" key="1">
    <citation type="journal article" date="2014" name="Int. J. Syst. Evol. Microbiol.">
        <title>Complete genome sequence of Corynebacterium casei LMG S-19264T (=DSM 44701T), isolated from a smear-ripened cheese.</title>
        <authorList>
            <consortium name="US DOE Joint Genome Institute (JGI-PGF)"/>
            <person name="Walter F."/>
            <person name="Albersmeier A."/>
            <person name="Kalinowski J."/>
            <person name="Ruckert C."/>
        </authorList>
    </citation>
    <scope>NUCLEOTIDE SEQUENCE</scope>
    <source>
        <strain evidence="4">CGMCC 1.15320</strain>
    </source>
</reference>
<protein>
    <recommendedName>
        <fullName evidence="6">Glycosyl transferase family 2</fullName>
    </recommendedName>
</protein>
<sequence>MTLHFAGEQSSSLRSSDLKVGLFTIVKNEAPYIEEWIAHHRASGCTHIFVADNGSDDGCRERLQALQESKLCRFIDFPSPSDRPPQLPAYEELVARFAEQVDWMAFVDADEFIITDEASGRIQDFVSAFHSRPEVGAIALNWACYGSSGKLAYEEGFVVERFERRAEQNAFINHHYKSIVRSAAFAGTGGNPHHFRLKDGFSYVTADGEPLRLMAQRGAGLSASVVWTNARINHYVVKSRQEFFEKKAARGRAALPGPKRGEPFFIGHDRNDVHEPFPDHLLQRLQRVHSQVLHGSADPRYSASYGEAEKPMIQSGLGEAPQRRFYRSVVDTVERVGTDLCIKGWAISSENLPVADLELRVGERSVATEIIRMSRSDVLRSHPEASGDVGFLIKASLLDPDVVTSLPVELWSDGALLGRVPIPDELQWSADTLPKLRRPAMPAPCVERLKDALADTTLYLEYGSGGSTTLAASNPRLSIISVDSDWKLLRCVKLLLAEKGALERTILKFVDLGPVGENGYPVGNADFGYWHHYAMGPWIFCEEKNLAPDLILIDGRFRRACTLASLIFAAPGTRLLFDDYLDRDHYHSIERHVSPVNCLDRMAEFVRPSALDETALWIDLMEAVCDPR</sequence>
<dbReference type="Gene3D" id="3.40.50.150">
    <property type="entry name" value="Vaccinia Virus protein VP39"/>
    <property type="match status" value="1"/>
</dbReference>
<keyword evidence="2" id="KW-0812">Transmembrane</keyword>
<dbReference type="CDD" id="cd00761">
    <property type="entry name" value="Glyco_tranf_GTA_type"/>
    <property type="match status" value="1"/>
</dbReference>
<evidence type="ECO:0000313" key="5">
    <source>
        <dbReference type="Proteomes" id="UP000636264"/>
    </source>
</evidence>
<dbReference type="PANTHER" id="PTHR21461">
    <property type="entry name" value="GLYCOSYLTRANSFERASE FAMILY 92 PROTEIN"/>
    <property type="match status" value="1"/>
</dbReference>
<dbReference type="GO" id="GO:0005737">
    <property type="term" value="C:cytoplasm"/>
    <property type="evidence" value="ECO:0007669"/>
    <property type="project" value="TreeGrafter"/>
</dbReference>
<comment type="caution">
    <text evidence="4">The sequence shown here is derived from an EMBL/GenBank/DDBJ whole genome shotgun (WGS) entry which is preliminary data.</text>
</comment>
<keyword evidence="3" id="KW-0472">Membrane</keyword>
<organism evidence="4 5">
    <name type="scientific">Nitratireductor aestuarii</name>
    <dbReference type="NCBI Taxonomy" id="1735103"/>
    <lineage>
        <taxon>Bacteria</taxon>
        <taxon>Pseudomonadati</taxon>
        <taxon>Pseudomonadota</taxon>
        <taxon>Alphaproteobacteria</taxon>
        <taxon>Hyphomicrobiales</taxon>
        <taxon>Phyllobacteriaceae</taxon>
        <taxon>Nitratireductor</taxon>
    </lineage>
</organism>
<reference evidence="4" key="2">
    <citation type="submission" date="2020-09" db="EMBL/GenBank/DDBJ databases">
        <authorList>
            <person name="Sun Q."/>
            <person name="Zhou Y."/>
        </authorList>
    </citation>
    <scope>NUCLEOTIDE SEQUENCE</scope>
    <source>
        <strain evidence="4">CGMCC 1.15320</strain>
    </source>
</reference>
<evidence type="ECO:0000256" key="1">
    <source>
        <dbReference type="ARBA" id="ARBA00004167"/>
    </source>
</evidence>
<dbReference type="SUPFAM" id="SSF53448">
    <property type="entry name" value="Nucleotide-diphospho-sugar transferases"/>
    <property type="match status" value="1"/>
</dbReference>
<evidence type="ECO:0000256" key="3">
    <source>
        <dbReference type="ARBA" id="ARBA00022989"/>
    </source>
</evidence>
<dbReference type="GO" id="GO:0016020">
    <property type="term" value="C:membrane"/>
    <property type="evidence" value="ECO:0007669"/>
    <property type="project" value="UniProtKB-SubCell"/>
</dbReference>